<reference evidence="10" key="2">
    <citation type="submission" date="2025-09" db="UniProtKB">
        <authorList>
            <consortium name="Ensembl"/>
        </authorList>
    </citation>
    <scope>IDENTIFICATION</scope>
</reference>
<reference evidence="10" key="1">
    <citation type="submission" date="2025-08" db="UniProtKB">
        <authorList>
            <consortium name="Ensembl"/>
        </authorList>
    </citation>
    <scope>IDENTIFICATION</scope>
</reference>
<evidence type="ECO:0000313" key="10">
    <source>
        <dbReference type="Ensembl" id="ENSPKIP00000037109.1"/>
    </source>
</evidence>
<dbReference type="Proteomes" id="UP000261540">
    <property type="component" value="Unplaced"/>
</dbReference>
<keyword evidence="7 9" id="KW-0472">Membrane</keyword>
<dbReference type="AlphaFoldDB" id="A0A3B3T2N1"/>
<comment type="subcellular location">
    <subcellularLocation>
        <location evidence="1">Membrane</location>
        <topology evidence="1">Multi-pass membrane protein</topology>
    </subcellularLocation>
</comment>
<evidence type="ECO:0000256" key="3">
    <source>
        <dbReference type="ARBA" id="ARBA00011304"/>
    </source>
</evidence>
<comment type="subunit">
    <text evidence="3">Heterodimer with uroplakin-3A (UPK3A) or uroplakin-3B (UPK3B).</text>
</comment>
<dbReference type="PANTHER" id="PTHR47110">
    <property type="entry name" value="TESTIS-SPECIFIC EXPRESSED PROTEIN 55"/>
    <property type="match status" value="1"/>
</dbReference>
<comment type="similarity">
    <text evidence="2">Belongs to the tetraspanin (TM4SF) family.</text>
</comment>
<organism evidence="10 11">
    <name type="scientific">Paramormyrops kingsleyae</name>
    <dbReference type="NCBI Taxonomy" id="1676925"/>
    <lineage>
        <taxon>Eukaryota</taxon>
        <taxon>Metazoa</taxon>
        <taxon>Chordata</taxon>
        <taxon>Craniata</taxon>
        <taxon>Vertebrata</taxon>
        <taxon>Euteleostomi</taxon>
        <taxon>Actinopterygii</taxon>
        <taxon>Neopterygii</taxon>
        <taxon>Teleostei</taxon>
        <taxon>Osteoglossocephala</taxon>
        <taxon>Osteoglossomorpha</taxon>
        <taxon>Osteoglossiformes</taxon>
        <taxon>Mormyridae</taxon>
        <taxon>Paramormyrops</taxon>
    </lineage>
</organism>
<keyword evidence="5 9" id="KW-0812">Transmembrane</keyword>
<dbReference type="PANTHER" id="PTHR47110:SF2">
    <property type="entry name" value="UROPLAKIN-1B"/>
    <property type="match status" value="1"/>
</dbReference>
<dbReference type="STRING" id="1676925.ENSPKIP00000037109"/>
<evidence type="ECO:0000256" key="6">
    <source>
        <dbReference type="ARBA" id="ARBA00022989"/>
    </source>
</evidence>
<dbReference type="GeneTree" id="ENSGT00940000160779"/>
<dbReference type="InterPro" id="IPR008952">
    <property type="entry name" value="Tetraspanin_EC2_sf"/>
</dbReference>
<evidence type="ECO:0000256" key="4">
    <source>
        <dbReference type="ARBA" id="ARBA00017701"/>
    </source>
</evidence>
<sequence length="307" mass="35117">MSPFRYDNCMLPIMHCGESAYIGTQTGFQSVMFWLAFVNKIKVWVGHLKKNCCNGGCSYRLQFKFVSWEECCGIALMAMCIFFVYDRDHLHVLVYYTGSDSIWRAAWIGIFTGFALFCVAAYAMYAIMKEKKMPILVYIILMMIIFAFEMASAITAATHEDWFGPEIFLTEMLQKYDKQVLPSNTNEMNQIQEITNSWNQLMTQKSCCGVNGPQDWVTYNSSFRQLYSDASYPWPRQCCQQDAMGGVVQLQGCQIGVNPYLSTTGCYAYIAGPIMTQGLAVSWFGFAILCWVFLVLLGMMFYYTQVD</sequence>
<name>A0A3B3T2N1_9TELE</name>
<evidence type="ECO:0000256" key="7">
    <source>
        <dbReference type="ARBA" id="ARBA00023136"/>
    </source>
</evidence>
<dbReference type="InterPro" id="IPR018499">
    <property type="entry name" value="Tetraspanin/Peripherin"/>
</dbReference>
<dbReference type="GO" id="GO:0016020">
    <property type="term" value="C:membrane"/>
    <property type="evidence" value="ECO:0007669"/>
    <property type="project" value="UniProtKB-SubCell"/>
</dbReference>
<evidence type="ECO:0000256" key="5">
    <source>
        <dbReference type="ARBA" id="ARBA00022692"/>
    </source>
</evidence>
<feature type="transmembrane region" description="Helical" evidence="9">
    <location>
        <begin position="65"/>
        <end position="85"/>
    </location>
</feature>
<dbReference type="SUPFAM" id="SSF48652">
    <property type="entry name" value="Tetraspanin"/>
    <property type="match status" value="1"/>
</dbReference>
<feature type="transmembrane region" description="Helical" evidence="9">
    <location>
        <begin position="283"/>
        <end position="303"/>
    </location>
</feature>
<evidence type="ECO:0000256" key="9">
    <source>
        <dbReference type="SAM" id="Phobius"/>
    </source>
</evidence>
<proteinExistence type="inferred from homology"/>
<dbReference type="Pfam" id="PF00335">
    <property type="entry name" value="Tetraspanin"/>
    <property type="match status" value="1"/>
</dbReference>
<dbReference type="CDD" id="cd03156">
    <property type="entry name" value="uroplakin_I_like_LEL"/>
    <property type="match status" value="1"/>
</dbReference>
<dbReference type="FunFam" id="1.10.1450.10:FF:000014">
    <property type="entry name" value="Tetraspanin"/>
    <property type="match status" value="1"/>
</dbReference>
<keyword evidence="11" id="KW-1185">Reference proteome</keyword>
<keyword evidence="6 9" id="KW-1133">Transmembrane helix</keyword>
<protein>
    <recommendedName>
        <fullName evidence="4">Uroplakin-1b</fullName>
    </recommendedName>
    <alternativeName>
        <fullName evidence="8">Uroplakin Ib</fullName>
    </alternativeName>
</protein>
<dbReference type="Ensembl" id="ENSPKIT00000018067.1">
    <property type="protein sequence ID" value="ENSPKIP00000037109.1"/>
    <property type="gene ID" value="ENSPKIG00000015419.1"/>
</dbReference>
<evidence type="ECO:0000256" key="8">
    <source>
        <dbReference type="ARBA" id="ARBA00031616"/>
    </source>
</evidence>
<feature type="transmembrane region" description="Helical" evidence="9">
    <location>
        <begin position="135"/>
        <end position="157"/>
    </location>
</feature>
<evidence type="ECO:0000256" key="2">
    <source>
        <dbReference type="ARBA" id="ARBA00006840"/>
    </source>
</evidence>
<dbReference type="Gene3D" id="1.10.1450.10">
    <property type="entry name" value="Tetraspanin"/>
    <property type="match status" value="1"/>
</dbReference>
<evidence type="ECO:0000256" key="1">
    <source>
        <dbReference type="ARBA" id="ARBA00004141"/>
    </source>
</evidence>
<evidence type="ECO:0000313" key="11">
    <source>
        <dbReference type="Proteomes" id="UP000261540"/>
    </source>
</evidence>
<accession>A0A3B3T2N1</accession>
<feature type="transmembrane region" description="Helical" evidence="9">
    <location>
        <begin position="105"/>
        <end position="128"/>
    </location>
</feature>